<evidence type="ECO:0000259" key="1">
    <source>
        <dbReference type="Pfam" id="PF13173"/>
    </source>
</evidence>
<dbReference type="Pfam" id="PF13173">
    <property type="entry name" value="AAA_14"/>
    <property type="match status" value="1"/>
</dbReference>
<proteinExistence type="predicted"/>
<gene>
    <name evidence="2" type="ORF">V4D30_02310</name>
</gene>
<dbReference type="PANTHER" id="PTHR42990">
    <property type="entry name" value="ATPASE"/>
    <property type="match status" value="1"/>
</dbReference>
<dbReference type="AlphaFoldDB" id="A0AAU8GZV9"/>
<organism evidence="2">
    <name type="scientific">Thermodesulfovibrio autotrophicus</name>
    <dbReference type="NCBI Taxonomy" id="3118333"/>
    <lineage>
        <taxon>Bacteria</taxon>
        <taxon>Pseudomonadati</taxon>
        <taxon>Nitrospirota</taxon>
        <taxon>Thermodesulfovibrionia</taxon>
        <taxon>Thermodesulfovibrionales</taxon>
        <taxon>Thermodesulfovibrionaceae</taxon>
        <taxon>Thermodesulfovibrio</taxon>
    </lineage>
</organism>
<reference evidence="2" key="1">
    <citation type="submission" date="2024-01" db="EMBL/GenBank/DDBJ databases">
        <title>The first autotrophic representatives of the genus Thermodesulfovibrio.</title>
        <authorList>
            <person name="Maltseva A.I."/>
            <person name="Elcheninov A.G."/>
            <person name="Kublanov I.V."/>
            <person name="Lebedinsky A.V."/>
            <person name="Frolov E.N."/>
        </authorList>
    </citation>
    <scope>NUCLEOTIDE SEQUENCE</scope>
    <source>
        <strain evidence="2">3907-1M</strain>
    </source>
</reference>
<feature type="domain" description="AAA" evidence="1">
    <location>
        <begin position="9"/>
        <end position="47"/>
    </location>
</feature>
<evidence type="ECO:0000313" key="2">
    <source>
        <dbReference type="EMBL" id="XCH47121.1"/>
    </source>
</evidence>
<dbReference type="RefSeq" id="WP_353684648.1">
    <property type="nucleotide sequence ID" value="NZ_CP144373.1"/>
</dbReference>
<protein>
    <submittedName>
        <fullName evidence="2">AAA family ATPase</fullName>
    </submittedName>
</protein>
<dbReference type="KEGG" id="taut:V4D30_02310"/>
<name>A0AAU8GZV9_9BACT</name>
<dbReference type="InterPro" id="IPR041682">
    <property type="entry name" value="AAA_14"/>
</dbReference>
<dbReference type="EMBL" id="CP144373">
    <property type="protein sequence ID" value="XCH47121.1"/>
    <property type="molecule type" value="Genomic_DNA"/>
</dbReference>
<dbReference type="PANTHER" id="PTHR42990:SF1">
    <property type="entry name" value="AAA+ ATPASE DOMAIN-CONTAINING PROTEIN"/>
    <property type="match status" value="1"/>
</dbReference>
<sequence>MASRAGYQGIVFDEIQYARNWSVQIKALYDSFPDAYIWVSGSSSLLLK</sequence>
<accession>A0AAU8GZV9</accession>